<dbReference type="RefSeq" id="WP_023494808.1">
    <property type="nucleotide sequence ID" value="NZ_AYLO01000065.1"/>
</dbReference>
<keyword evidence="4" id="KW-1185">Reference proteome</keyword>
<evidence type="ECO:0000313" key="4">
    <source>
        <dbReference type="Proteomes" id="UP000017842"/>
    </source>
</evidence>
<dbReference type="PATRIC" id="fig|1116472.3.peg.2049"/>
<comment type="caution">
    <text evidence="3">The sequence shown here is derived from an EMBL/GenBank/DDBJ whole genome shotgun (WGS) entry which is preliminary data.</text>
</comment>
<sequence>MKKLLLVLGFVLAAFSFQASASTLQWDTVPVVGPGETVIDTGSGTDALLGIGLFANVGSNIHHTWNFEVLNSTTPVKVELTDIPDGWLSSATFLFAGHDLLASAWTGLLNAGVYSINVAGLVSASLESYSLRVNVAPAAVPVPAAIWLFGSAFLGLMGIVRRKKT</sequence>
<evidence type="ECO:0000256" key="2">
    <source>
        <dbReference type="SAM" id="SignalP"/>
    </source>
</evidence>
<proteinExistence type="predicted"/>
<feature type="transmembrane region" description="Helical" evidence="1">
    <location>
        <begin position="138"/>
        <end position="160"/>
    </location>
</feature>
<organism evidence="3 4">
    <name type="scientific">Methyloglobulus morosus KoM1</name>
    <dbReference type="NCBI Taxonomy" id="1116472"/>
    <lineage>
        <taxon>Bacteria</taxon>
        <taxon>Pseudomonadati</taxon>
        <taxon>Pseudomonadota</taxon>
        <taxon>Gammaproteobacteria</taxon>
        <taxon>Methylococcales</taxon>
        <taxon>Methylococcaceae</taxon>
        <taxon>Methyloglobulus</taxon>
    </lineage>
</organism>
<protein>
    <recommendedName>
        <fullName evidence="5">Secreted protein</fullName>
    </recommendedName>
</protein>
<evidence type="ECO:0008006" key="5">
    <source>
        <dbReference type="Google" id="ProtNLM"/>
    </source>
</evidence>
<dbReference type="AlphaFoldDB" id="V5DXW0"/>
<feature type="chain" id="PRO_5004732280" description="Secreted protein" evidence="2">
    <location>
        <begin position="22"/>
        <end position="165"/>
    </location>
</feature>
<name>V5DXW0_9GAMM</name>
<dbReference type="Proteomes" id="UP000017842">
    <property type="component" value="Unassembled WGS sequence"/>
</dbReference>
<reference evidence="3 4" key="1">
    <citation type="journal article" date="2013" name="Genome Announc.">
        <title>Draft Genome Sequence of the Methanotrophic Gammaproteobacterium Methyloglobulus morosus DSM 22980 Strain KoM1.</title>
        <authorList>
            <person name="Poehlein A."/>
            <person name="Deutzmann J.S."/>
            <person name="Daniel R."/>
            <person name="Simeonova D.D."/>
        </authorList>
    </citation>
    <scope>NUCLEOTIDE SEQUENCE [LARGE SCALE GENOMIC DNA]</scope>
    <source>
        <strain evidence="3 4">KoM1</strain>
    </source>
</reference>
<evidence type="ECO:0000256" key="1">
    <source>
        <dbReference type="SAM" id="Phobius"/>
    </source>
</evidence>
<keyword evidence="1" id="KW-0472">Membrane</keyword>
<dbReference type="EMBL" id="AYLO01000065">
    <property type="protein sequence ID" value="ESS72156.1"/>
    <property type="molecule type" value="Genomic_DNA"/>
</dbReference>
<gene>
    <name evidence="3" type="ORF">MGMO_68c00050</name>
</gene>
<evidence type="ECO:0000313" key="3">
    <source>
        <dbReference type="EMBL" id="ESS72156.1"/>
    </source>
</evidence>
<accession>V5DXW0</accession>
<keyword evidence="1" id="KW-1133">Transmembrane helix</keyword>
<feature type="signal peptide" evidence="2">
    <location>
        <begin position="1"/>
        <end position="21"/>
    </location>
</feature>
<keyword evidence="2" id="KW-0732">Signal</keyword>
<keyword evidence="1" id="KW-0812">Transmembrane</keyword>